<evidence type="ECO:0000256" key="3">
    <source>
        <dbReference type="ARBA" id="ARBA00022723"/>
    </source>
</evidence>
<dbReference type="PANTHER" id="PTHR45770">
    <property type="entry name" value="ATP-DEPENDENT 6-PHOSPHOFRUCTOKINASE 1"/>
    <property type="match status" value="1"/>
</dbReference>
<dbReference type="InterPro" id="IPR000023">
    <property type="entry name" value="Phosphofructokinase_dom"/>
</dbReference>
<organism evidence="8">
    <name type="scientific">Cladocopium goreaui</name>
    <dbReference type="NCBI Taxonomy" id="2562237"/>
    <lineage>
        <taxon>Eukaryota</taxon>
        <taxon>Sar</taxon>
        <taxon>Alveolata</taxon>
        <taxon>Dinophyceae</taxon>
        <taxon>Suessiales</taxon>
        <taxon>Symbiodiniaceae</taxon>
        <taxon>Cladocopium</taxon>
    </lineage>
</organism>
<proteinExistence type="predicted"/>
<comment type="caution">
    <text evidence="8">The sequence shown here is derived from an EMBL/GenBank/DDBJ whole genome shotgun (WGS) entry which is preliminary data.</text>
</comment>
<protein>
    <submittedName>
        <fullName evidence="9">ATP-dependent 6-phosphofructokinase 1 (ATP-PFK 1) (Phosphofructokinase 1) (Phosphohexokinase 1)</fullName>
    </submittedName>
</protein>
<accession>A0A9P1GGC5</accession>
<sequence length="297" mass="32535">VKVAPPPTPSANLAPAQRRALQKKPPRLMPHKKGFDQPAFVVEDFDGKLLTLRQLEAKDVLPPGAELRRLLIDDLSRVFPGKNVPSPLTDIVSRFVARDAFATQAISFDSPECVYQMPLAGARSVLHFEPQDMVATVVTCGGLCPGLNAVIRELVMMLAQYGVQKIYGIRGGYKGVVKPETWMELTPSSVQDINSMGGTILVSDRGNPTEEEQSQVLMDMGVRAHFIIGGDGTHRGAYEMAELMKEKNWNCSVVGIPKTIDNDIPMLDCTFGRSLRSAAERRVVADGRFFSEPAGNR</sequence>
<evidence type="ECO:0000313" key="9">
    <source>
        <dbReference type="EMBL" id="CAL4796894.1"/>
    </source>
</evidence>
<evidence type="ECO:0000256" key="6">
    <source>
        <dbReference type="SAM" id="MobiDB-lite"/>
    </source>
</evidence>
<evidence type="ECO:0000313" key="8">
    <source>
        <dbReference type="EMBL" id="CAI4009582.1"/>
    </source>
</evidence>
<dbReference type="EMBL" id="CAMXCT030004560">
    <property type="protein sequence ID" value="CAL4796894.1"/>
    <property type="molecule type" value="Genomic_DNA"/>
</dbReference>
<dbReference type="InterPro" id="IPR050929">
    <property type="entry name" value="PFKA"/>
</dbReference>
<dbReference type="EMBL" id="CAMXCT010004560">
    <property type="protein sequence ID" value="CAI4009582.1"/>
    <property type="molecule type" value="Genomic_DNA"/>
</dbReference>
<evidence type="ECO:0000256" key="5">
    <source>
        <dbReference type="ARBA" id="ARBA00022842"/>
    </source>
</evidence>
<keyword evidence="5" id="KW-0460">Magnesium</keyword>
<dbReference type="OrthoDB" id="537915at2759"/>
<dbReference type="InterPro" id="IPR022953">
    <property type="entry name" value="ATP_PFK"/>
</dbReference>
<keyword evidence="2" id="KW-0808">Transferase</keyword>
<keyword evidence="3" id="KW-0479">Metal-binding</keyword>
<dbReference type="SUPFAM" id="SSF53784">
    <property type="entry name" value="Phosphofructokinase"/>
    <property type="match status" value="1"/>
</dbReference>
<dbReference type="AlphaFoldDB" id="A0A9P1GGC5"/>
<keyword evidence="10" id="KW-1185">Reference proteome</keyword>
<feature type="compositionally biased region" description="Basic residues" evidence="6">
    <location>
        <begin position="20"/>
        <end position="32"/>
    </location>
</feature>
<reference evidence="8" key="1">
    <citation type="submission" date="2022-10" db="EMBL/GenBank/DDBJ databases">
        <authorList>
            <person name="Chen Y."/>
            <person name="Dougan E. K."/>
            <person name="Chan C."/>
            <person name="Rhodes N."/>
            <person name="Thang M."/>
        </authorList>
    </citation>
    <scope>NUCLEOTIDE SEQUENCE</scope>
</reference>
<evidence type="ECO:0000313" key="10">
    <source>
        <dbReference type="Proteomes" id="UP001152797"/>
    </source>
</evidence>
<dbReference type="GO" id="GO:0003872">
    <property type="term" value="F:6-phosphofructokinase activity"/>
    <property type="evidence" value="ECO:0007669"/>
    <property type="project" value="InterPro"/>
</dbReference>
<evidence type="ECO:0000256" key="4">
    <source>
        <dbReference type="ARBA" id="ARBA00022777"/>
    </source>
</evidence>
<evidence type="ECO:0000259" key="7">
    <source>
        <dbReference type="Pfam" id="PF00365"/>
    </source>
</evidence>
<name>A0A9P1GGC5_9DINO</name>
<dbReference type="GO" id="GO:0046872">
    <property type="term" value="F:metal ion binding"/>
    <property type="evidence" value="ECO:0007669"/>
    <property type="project" value="UniProtKB-KW"/>
</dbReference>
<evidence type="ECO:0000256" key="2">
    <source>
        <dbReference type="ARBA" id="ARBA00022679"/>
    </source>
</evidence>
<feature type="non-terminal residue" evidence="8">
    <location>
        <position position="1"/>
    </location>
</feature>
<dbReference type="InterPro" id="IPR035966">
    <property type="entry name" value="PKF_sf"/>
</dbReference>
<feature type="domain" description="Phosphofructokinase" evidence="7">
    <location>
        <begin position="136"/>
        <end position="273"/>
    </location>
</feature>
<dbReference type="EMBL" id="CAMXCT020004560">
    <property type="protein sequence ID" value="CAL1162957.1"/>
    <property type="molecule type" value="Genomic_DNA"/>
</dbReference>
<dbReference type="Pfam" id="PF00365">
    <property type="entry name" value="PFK"/>
    <property type="match status" value="1"/>
</dbReference>
<reference evidence="9 10" key="2">
    <citation type="submission" date="2024-05" db="EMBL/GenBank/DDBJ databases">
        <authorList>
            <person name="Chen Y."/>
            <person name="Shah S."/>
            <person name="Dougan E. K."/>
            <person name="Thang M."/>
            <person name="Chan C."/>
        </authorList>
    </citation>
    <scope>NUCLEOTIDE SEQUENCE [LARGE SCALE GENOMIC DNA]</scope>
</reference>
<evidence type="ECO:0000256" key="1">
    <source>
        <dbReference type="ARBA" id="ARBA00001946"/>
    </source>
</evidence>
<feature type="region of interest" description="Disordered" evidence="6">
    <location>
        <begin position="1"/>
        <end position="33"/>
    </location>
</feature>
<dbReference type="Proteomes" id="UP001152797">
    <property type="component" value="Unassembled WGS sequence"/>
</dbReference>
<comment type="cofactor">
    <cofactor evidence="1">
        <name>Mg(2+)</name>
        <dbReference type="ChEBI" id="CHEBI:18420"/>
    </cofactor>
</comment>
<dbReference type="PRINTS" id="PR00476">
    <property type="entry name" value="PHFRCTKINASE"/>
</dbReference>
<gene>
    <name evidence="8" type="ORF">C1SCF055_LOCUS34930</name>
</gene>
<keyword evidence="4" id="KW-0418">Kinase</keyword>
<dbReference type="GO" id="GO:0006002">
    <property type="term" value="P:fructose 6-phosphate metabolic process"/>
    <property type="evidence" value="ECO:0007669"/>
    <property type="project" value="InterPro"/>
</dbReference>
<dbReference type="Gene3D" id="3.40.50.450">
    <property type="match status" value="1"/>
</dbReference>